<feature type="domain" description="CRAL-TRIO" evidence="1">
    <location>
        <begin position="41"/>
        <end position="217"/>
    </location>
</feature>
<dbReference type="AlphaFoldDB" id="A0A5N5T8K2"/>
<dbReference type="PANTHER" id="PTHR23324">
    <property type="entry name" value="SEC14 RELATED PROTEIN"/>
    <property type="match status" value="1"/>
</dbReference>
<gene>
    <name evidence="2" type="ORF">Anas_03482</name>
</gene>
<dbReference type="Proteomes" id="UP000326759">
    <property type="component" value="Unassembled WGS sequence"/>
</dbReference>
<keyword evidence="3" id="KW-1185">Reference proteome</keyword>
<comment type="caution">
    <text evidence="2">The sequence shown here is derived from an EMBL/GenBank/DDBJ whole genome shotgun (WGS) entry which is preliminary data.</text>
</comment>
<name>A0A5N5T8K2_9CRUS</name>
<dbReference type="CDD" id="cd00170">
    <property type="entry name" value="SEC14"/>
    <property type="match status" value="1"/>
</dbReference>
<dbReference type="OrthoDB" id="1434354at2759"/>
<proteinExistence type="predicted"/>
<dbReference type="Pfam" id="PF00650">
    <property type="entry name" value="CRAL_TRIO"/>
    <property type="match status" value="1"/>
</dbReference>
<dbReference type="Gene3D" id="2.60.120.680">
    <property type="entry name" value="GOLD domain"/>
    <property type="match status" value="1"/>
</dbReference>
<dbReference type="InterPro" id="IPR036865">
    <property type="entry name" value="CRAL-TRIO_dom_sf"/>
</dbReference>
<dbReference type="InterPro" id="IPR036273">
    <property type="entry name" value="CRAL/TRIO_N_dom_sf"/>
</dbReference>
<dbReference type="PANTHER" id="PTHR23324:SF83">
    <property type="entry name" value="SEC14-LIKE PROTEIN 2"/>
    <property type="match status" value="1"/>
</dbReference>
<organism evidence="2 3">
    <name type="scientific">Armadillidium nasatum</name>
    <dbReference type="NCBI Taxonomy" id="96803"/>
    <lineage>
        <taxon>Eukaryota</taxon>
        <taxon>Metazoa</taxon>
        <taxon>Ecdysozoa</taxon>
        <taxon>Arthropoda</taxon>
        <taxon>Crustacea</taxon>
        <taxon>Multicrustacea</taxon>
        <taxon>Malacostraca</taxon>
        <taxon>Eumalacostraca</taxon>
        <taxon>Peracarida</taxon>
        <taxon>Isopoda</taxon>
        <taxon>Oniscidea</taxon>
        <taxon>Crinocheta</taxon>
        <taxon>Armadillidiidae</taxon>
        <taxon>Armadillidium</taxon>
    </lineage>
</organism>
<evidence type="ECO:0000313" key="2">
    <source>
        <dbReference type="EMBL" id="KAB7502607.1"/>
    </source>
</evidence>
<dbReference type="InterPro" id="IPR001251">
    <property type="entry name" value="CRAL-TRIO_dom"/>
</dbReference>
<dbReference type="PROSITE" id="PS50191">
    <property type="entry name" value="CRAL_TRIO"/>
    <property type="match status" value="1"/>
</dbReference>
<dbReference type="Gene3D" id="3.40.525.10">
    <property type="entry name" value="CRAL-TRIO lipid binding domain"/>
    <property type="match status" value="1"/>
</dbReference>
<evidence type="ECO:0000313" key="3">
    <source>
        <dbReference type="Proteomes" id="UP000326759"/>
    </source>
</evidence>
<dbReference type="InterPro" id="IPR051064">
    <property type="entry name" value="SEC14/CRAL-TRIO_domain"/>
</dbReference>
<evidence type="ECO:0000259" key="1">
    <source>
        <dbReference type="PROSITE" id="PS50191"/>
    </source>
</evidence>
<accession>A0A5N5T8K2</accession>
<reference evidence="2 3" key="1">
    <citation type="journal article" date="2019" name="PLoS Biol.">
        <title>Sex chromosomes control vertical transmission of feminizing Wolbachia symbionts in an isopod.</title>
        <authorList>
            <person name="Becking T."/>
            <person name="Chebbi M.A."/>
            <person name="Giraud I."/>
            <person name="Moumen B."/>
            <person name="Laverre T."/>
            <person name="Caubet Y."/>
            <person name="Peccoud J."/>
            <person name="Gilbert C."/>
            <person name="Cordaux R."/>
        </authorList>
    </citation>
    <scope>NUCLEOTIDE SEQUENCE [LARGE SCALE GENOMIC DNA]</scope>
    <source>
        <strain evidence="2">ANa2</strain>
        <tissue evidence="2">Whole body excluding digestive tract and cuticle</tissue>
    </source>
</reference>
<dbReference type="SUPFAM" id="SSF52087">
    <property type="entry name" value="CRAL/TRIO domain"/>
    <property type="match status" value="1"/>
</dbReference>
<protein>
    <submittedName>
        <fullName evidence="2">SEC14-like protein 2</fullName>
    </submittedName>
</protein>
<dbReference type="GO" id="GO:0005737">
    <property type="term" value="C:cytoplasm"/>
    <property type="evidence" value="ECO:0007669"/>
    <property type="project" value="TreeGrafter"/>
</dbReference>
<dbReference type="SUPFAM" id="SSF46938">
    <property type="entry name" value="CRAL/TRIO N-terminal domain"/>
    <property type="match status" value="1"/>
</dbReference>
<sequence length="335" mass="39231">MQLSKWLIARDWNFEKAEDMLTKSLEWRKKWGMDSIESYSPPEVLKISLSIGEQSELTEEELILIIALVGNFDVRGAIQSSTQGDRIKYVFKILENALKETRRVAEERGIHLDKNSVIFDMENFSIREFTWRPAMEFVAALLKMYEANYPETLRYAFVINAPRLFSIVYNLVKPFLHENTIRKIRIYGYSGWKEDILEEVDPDMLPAHFGGNLTDPDGDAKCPSKINPGGPVPKHYYLTDKNLKDLNQNLQVEFKNNIILSQNESKEFEFKVDKSNSEIKWEFRSLGNDIGFVSVPRHFYRKKRRRNNLVKGSIHCFSKKKDALYAMKKDYIKFF</sequence>
<dbReference type="EMBL" id="SEYY01007134">
    <property type="protein sequence ID" value="KAB7502607.1"/>
    <property type="molecule type" value="Genomic_DNA"/>
</dbReference>
<dbReference type="SMART" id="SM00516">
    <property type="entry name" value="SEC14"/>
    <property type="match status" value="1"/>
</dbReference>